<evidence type="ECO:0000256" key="2">
    <source>
        <dbReference type="ARBA" id="ARBA00022448"/>
    </source>
</evidence>
<evidence type="ECO:0000259" key="3">
    <source>
        <dbReference type="Pfam" id="PF25954"/>
    </source>
</evidence>
<dbReference type="PANTHER" id="PTHR30097">
    <property type="entry name" value="CATION EFFLUX SYSTEM PROTEIN CUSB"/>
    <property type="match status" value="1"/>
</dbReference>
<accession>A0A561PPE7</accession>
<evidence type="ECO:0000256" key="1">
    <source>
        <dbReference type="ARBA" id="ARBA00009477"/>
    </source>
</evidence>
<dbReference type="OrthoDB" id="998050at2"/>
<keyword evidence="5" id="KW-1185">Reference proteome</keyword>
<evidence type="ECO:0000313" key="5">
    <source>
        <dbReference type="Proteomes" id="UP000320811"/>
    </source>
</evidence>
<comment type="caution">
    <text evidence="4">The sequence shown here is derived from an EMBL/GenBank/DDBJ whole genome shotgun (WGS) entry which is preliminary data.</text>
</comment>
<dbReference type="AlphaFoldDB" id="A0A561PPE7"/>
<feature type="domain" description="CusB-like beta-barrel" evidence="3">
    <location>
        <begin position="248"/>
        <end position="324"/>
    </location>
</feature>
<dbReference type="InterPro" id="IPR051909">
    <property type="entry name" value="MFP_Cation_Efflux"/>
</dbReference>
<proteinExistence type="inferred from homology"/>
<dbReference type="Pfam" id="PF25954">
    <property type="entry name" value="Beta-barrel_RND_2"/>
    <property type="match status" value="1"/>
</dbReference>
<dbReference type="Gene3D" id="2.40.30.170">
    <property type="match status" value="1"/>
</dbReference>
<name>A0A561PPE7_9BACT</name>
<organism evidence="4 5">
    <name type="scientific">Chitinophaga polysaccharea</name>
    <dbReference type="NCBI Taxonomy" id="1293035"/>
    <lineage>
        <taxon>Bacteria</taxon>
        <taxon>Pseudomonadati</taxon>
        <taxon>Bacteroidota</taxon>
        <taxon>Chitinophagia</taxon>
        <taxon>Chitinophagales</taxon>
        <taxon>Chitinophagaceae</taxon>
        <taxon>Chitinophaga</taxon>
    </lineage>
</organism>
<dbReference type="GO" id="GO:0016020">
    <property type="term" value="C:membrane"/>
    <property type="evidence" value="ECO:0007669"/>
    <property type="project" value="InterPro"/>
</dbReference>
<dbReference type="PANTHER" id="PTHR30097:SF16">
    <property type="entry name" value="CATION EFFLUX SYSTEM (CZCB-LIKE)"/>
    <property type="match status" value="1"/>
</dbReference>
<dbReference type="InterPro" id="IPR006143">
    <property type="entry name" value="RND_pump_MFP"/>
</dbReference>
<dbReference type="Gene3D" id="2.40.420.20">
    <property type="match status" value="1"/>
</dbReference>
<dbReference type="FunFam" id="2.40.30.170:FF:000010">
    <property type="entry name" value="Efflux RND transporter periplasmic adaptor subunit"/>
    <property type="match status" value="1"/>
</dbReference>
<dbReference type="GO" id="GO:0022857">
    <property type="term" value="F:transmembrane transporter activity"/>
    <property type="evidence" value="ECO:0007669"/>
    <property type="project" value="InterPro"/>
</dbReference>
<dbReference type="Gene3D" id="1.10.287.470">
    <property type="entry name" value="Helix hairpin bin"/>
    <property type="match status" value="1"/>
</dbReference>
<reference evidence="4 5" key="1">
    <citation type="submission" date="2019-06" db="EMBL/GenBank/DDBJ databases">
        <title>Sorghum-associated microbial communities from plants grown in Nebraska, USA.</title>
        <authorList>
            <person name="Schachtman D."/>
        </authorList>
    </citation>
    <scope>NUCLEOTIDE SEQUENCE [LARGE SCALE GENOMIC DNA]</scope>
    <source>
        <strain evidence="4 5">1209</strain>
    </source>
</reference>
<comment type="similarity">
    <text evidence="1">Belongs to the membrane fusion protein (MFP) (TC 8.A.1) family.</text>
</comment>
<dbReference type="EMBL" id="VIWO01000005">
    <property type="protein sequence ID" value="TWF39973.1"/>
    <property type="molecule type" value="Genomic_DNA"/>
</dbReference>
<gene>
    <name evidence="4" type="ORF">FHW36_105414</name>
</gene>
<dbReference type="SUPFAM" id="SSF111369">
    <property type="entry name" value="HlyD-like secretion proteins"/>
    <property type="match status" value="1"/>
</dbReference>
<dbReference type="InterPro" id="IPR058792">
    <property type="entry name" value="Beta-barrel_RND_2"/>
</dbReference>
<keyword evidence="2" id="KW-0813">Transport</keyword>
<sequence>MLLPVYNYGCIDKSPAPALMTLNNGTMKHIQALFYSTLLLASCTQSTSRAPVSSCELHGDTVIVYPQSGLAKKIHVDTITTQLLRQQMPAAGLVKLIPNKFAEIAPTFSGRIISAYLKLGMNVTPGTPLFAMSSPDFINAQKAFFQAKEQLLLAEKKLARQRNLVANGVGIQRELEEAQMNYDVEKKEYESARLSIRLFKANPDELILGQPLIIYAPIAGEVVENKVVVGQLIKNDGASVAAVAELSKVWVAGHVKEKDMGAIRQLSQSQITIAALPGKIIQGTIFHINELIEESSRSVEVLMECDNADHVLKPGMYVNVNFENTPQPTILITPKALLQQSNNSFVFRQIAAGRYVRQQVETNGALGNKVVIKSGLSKNDTIISDGAYYLLDAR</sequence>
<evidence type="ECO:0000313" key="4">
    <source>
        <dbReference type="EMBL" id="TWF39973.1"/>
    </source>
</evidence>
<dbReference type="Proteomes" id="UP000320811">
    <property type="component" value="Unassembled WGS sequence"/>
</dbReference>
<dbReference type="NCBIfam" id="TIGR01730">
    <property type="entry name" value="RND_mfp"/>
    <property type="match status" value="1"/>
</dbReference>
<protein>
    <submittedName>
        <fullName evidence="4">Cobalt-zinc-cadmium efflux system membrane fusion protein</fullName>
    </submittedName>
</protein>